<protein>
    <submittedName>
        <fullName evidence="2">Uncharacterized protein</fullName>
    </submittedName>
</protein>
<dbReference type="Gene3D" id="3.30.420.10">
    <property type="entry name" value="Ribonuclease H-like superfamily/Ribonuclease H"/>
    <property type="match status" value="1"/>
</dbReference>
<reference evidence="2" key="1">
    <citation type="journal article" date="2020" name="J Insects Food Feed">
        <title>The yellow mealworm (Tenebrio molitor) genome: a resource for the emerging insects as food and feed industry.</title>
        <authorList>
            <person name="Eriksson T."/>
            <person name="Andere A."/>
            <person name="Kelstrup H."/>
            <person name="Emery V."/>
            <person name="Picard C."/>
        </authorList>
    </citation>
    <scope>NUCLEOTIDE SEQUENCE</scope>
    <source>
        <strain evidence="2">Stoneville</strain>
        <tissue evidence="2">Whole head</tissue>
    </source>
</reference>
<sequence length="336" mass="38058">MAVVRYCKEDGRTMKQDKVFCHSPVYHWKFGVHSPPAASTEEGRQCQLPGDRADLITLQSATYDLLHLVVTTGRLYRRAQSTAVPCHEPKMPHPDIRCSGIIPWYLLEVLRIEPNSLHHFRATIIHLPSLSYSYLGQPVGFSCQAHTVPVSPVGLVKITPESRTFQNIIYESHVWGGRVKCKLLVLLPLFSMATLFDMLAGTFEFPLLLFSVYGIGFGRLASMLEELDKVEIEKLLKIKTDFLSFPLYEVDRFGRGCVMAWAGISIDNRTDLVVVPGKLNAMNYIENILEDHVDNAKPQTAGITRNFLQERGIQVMEWPALSPDLNPIEYVWDELD</sequence>
<dbReference type="InterPro" id="IPR036397">
    <property type="entry name" value="RNaseH_sf"/>
</dbReference>
<proteinExistence type="predicted"/>
<dbReference type="AlphaFoldDB" id="A0A8J6HTJ4"/>
<keyword evidence="1" id="KW-0472">Membrane</keyword>
<keyword evidence="3" id="KW-1185">Reference proteome</keyword>
<keyword evidence="1" id="KW-0812">Transmembrane</keyword>
<dbReference type="EMBL" id="JABDTM020012941">
    <property type="protein sequence ID" value="KAH0820062.1"/>
    <property type="molecule type" value="Genomic_DNA"/>
</dbReference>
<organism evidence="2 3">
    <name type="scientific">Tenebrio molitor</name>
    <name type="common">Yellow mealworm beetle</name>
    <dbReference type="NCBI Taxonomy" id="7067"/>
    <lineage>
        <taxon>Eukaryota</taxon>
        <taxon>Metazoa</taxon>
        <taxon>Ecdysozoa</taxon>
        <taxon>Arthropoda</taxon>
        <taxon>Hexapoda</taxon>
        <taxon>Insecta</taxon>
        <taxon>Pterygota</taxon>
        <taxon>Neoptera</taxon>
        <taxon>Endopterygota</taxon>
        <taxon>Coleoptera</taxon>
        <taxon>Polyphaga</taxon>
        <taxon>Cucujiformia</taxon>
        <taxon>Tenebrionidae</taxon>
        <taxon>Tenebrio</taxon>
    </lineage>
</organism>
<feature type="transmembrane region" description="Helical" evidence="1">
    <location>
        <begin position="183"/>
        <end position="201"/>
    </location>
</feature>
<gene>
    <name evidence="2" type="ORF">GEV33_002729</name>
</gene>
<evidence type="ECO:0000313" key="2">
    <source>
        <dbReference type="EMBL" id="KAH0820062.1"/>
    </source>
</evidence>
<comment type="caution">
    <text evidence="2">The sequence shown here is derived from an EMBL/GenBank/DDBJ whole genome shotgun (WGS) entry which is preliminary data.</text>
</comment>
<evidence type="ECO:0000256" key="1">
    <source>
        <dbReference type="SAM" id="Phobius"/>
    </source>
</evidence>
<keyword evidence="1" id="KW-1133">Transmembrane helix</keyword>
<dbReference type="GO" id="GO:0003676">
    <property type="term" value="F:nucleic acid binding"/>
    <property type="evidence" value="ECO:0007669"/>
    <property type="project" value="InterPro"/>
</dbReference>
<reference evidence="2" key="2">
    <citation type="submission" date="2021-08" db="EMBL/GenBank/DDBJ databases">
        <authorList>
            <person name="Eriksson T."/>
        </authorList>
    </citation>
    <scope>NUCLEOTIDE SEQUENCE</scope>
    <source>
        <strain evidence="2">Stoneville</strain>
        <tissue evidence="2">Whole head</tissue>
    </source>
</reference>
<evidence type="ECO:0000313" key="3">
    <source>
        <dbReference type="Proteomes" id="UP000719412"/>
    </source>
</evidence>
<accession>A0A8J6HTJ4</accession>
<name>A0A8J6HTJ4_TENMO</name>
<dbReference type="Proteomes" id="UP000719412">
    <property type="component" value="Unassembled WGS sequence"/>
</dbReference>